<evidence type="ECO:0000313" key="3">
    <source>
        <dbReference type="EMBL" id="MEV0706129.1"/>
    </source>
</evidence>
<organism evidence="3 4">
    <name type="scientific">Nocardia aurea</name>
    <dbReference type="NCBI Taxonomy" id="2144174"/>
    <lineage>
        <taxon>Bacteria</taxon>
        <taxon>Bacillati</taxon>
        <taxon>Actinomycetota</taxon>
        <taxon>Actinomycetes</taxon>
        <taxon>Mycobacteriales</taxon>
        <taxon>Nocardiaceae</taxon>
        <taxon>Nocardia</taxon>
    </lineage>
</organism>
<keyword evidence="1" id="KW-0732">Signal</keyword>
<dbReference type="PANTHER" id="PTHR38589">
    <property type="entry name" value="BLR0621 PROTEIN"/>
    <property type="match status" value="1"/>
</dbReference>
<evidence type="ECO:0000313" key="4">
    <source>
        <dbReference type="Proteomes" id="UP001551695"/>
    </source>
</evidence>
<accession>A0ABV3FL47</accession>
<comment type="caution">
    <text evidence="3">The sequence shown here is derived from an EMBL/GenBank/DDBJ whole genome shotgun (WGS) entry which is preliminary data.</text>
</comment>
<feature type="domain" description="L,D-TPase catalytic" evidence="2">
    <location>
        <begin position="80"/>
        <end position="214"/>
    </location>
</feature>
<feature type="signal peptide" evidence="1">
    <location>
        <begin position="1"/>
        <end position="19"/>
    </location>
</feature>
<evidence type="ECO:0000259" key="2">
    <source>
        <dbReference type="Pfam" id="PF03734"/>
    </source>
</evidence>
<dbReference type="RefSeq" id="WP_357779182.1">
    <property type="nucleotide sequence ID" value="NZ_JBFAKC010000001.1"/>
</dbReference>
<dbReference type="EMBL" id="JBFAKC010000001">
    <property type="protein sequence ID" value="MEV0706129.1"/>
    <property type="molecule type" value="Genomic_DNA"/>
</dbReference>
<keyword evidence="4" id="KW-1185">Reference proteome</keyword>
<name>A0ABV3FL47_9NOCA</name>
<evidence type="ECO:0000256" key="1">
    <source>
        <dbReference type="SAM" id="SignalP"/>
    </source>
</evidence>
<reference evidence="3 4" key="1">
    <citation type="submission" date="2024-06" db="EMBL/GenBank/DDBJ databases">
        <title>The Natural Products Discovery Center: Release of the First 8490 Sequenced Strains for Exploring Actinobacteria Biosynthetic Diversity.</title>
        <authorList>
            <person name="Kalkreuter E."/>
            <person name="Kautsar S.A."/>
            <person name="Yang D."/>
            <person name="Bader C.D."/>
            <person name="Teijaro C.N."/>
            <person name="Fluegel L."/>
            <person name="Davis C.M."/>
            <person name="Simpson J.R."/>
            <person name="Lauterbach L."/>
            <person name="Steele A.D."/>
            <person name="Gui C."/>
            <person name="Meng S."/>
            <person name="Li G."/>
            <person name="Viehrig K."/>
            <person name="Ye F."/>
            <person name="Su P."/>
            <person name="Kiefer A.F."/>
            <person name="Nichols A."/>
            <person name="Cepeda A.J."/>
            <person name="Yan W."/>
            <person name="Fan B."/>
            <person name="Jiang Y."/>
            <person name="Adhikari A."/>
            <person name="Zheng C.-J."/>
            <person name="Schuster L."/>
            <person name="Cowan T.M."/>
            <person name="Smanski M.J."/>
            <person name="Chevrette M.G."/>
            <person name="De Carvalho L.P.S."/>
            <person name="Shen B."/>
        </authorList>
    </citation>
    <scope>NUCLEOTIDE SEQUENCE [LARGE SCALE GENOMIC DNA]</scope>
    <source>
        <strain evidence="3 4">NPDC050403</strain>
    </source>
</reference>
<dbReference type="Proteomes" id="UP001551695">
    <property type="component" value="Unassembled WGS sequence"/>
</dbReference>
<gene>
    <name evidence="3" type="ORF">AB0I48_01035</name>
</gene>
<proteinExistence type="predicted"/>
<dbReference type="InterPro" id="IPR005490">
    <property type="entry name" value="LD_TPept_cat_dom"/>
</dbReference>
<feature type="chain" id="PRO_5045925145" evidence="1">
    <location>
        <begin position="20"/>
        <end position="224"/>
    </location>
</feature>
<sequence>MSKRQILIIAALAATTLGARENVAADLPLPYFGTAGQVITVVADSPSATTATLTAWQRRPDGWHTQIGPVRAFVGSAGVGLTADNIPRTPVGVWSLTEAFGIEPDPGTALPYRHVDTSDWWVSDARAPQYNKHARCSAGGCPFDEAIGENLGEMGPVYDYAVVMDYNRNPVVPGLGSAFFLHVTDGTPTLGCVAIGVDELRDIMRWLDPAQRPVIDIGIARRLW</sequence>
<dbReference type="PANTHER" id="PTHR38589:SF1">
    <property type="entry name" value="BLR0621 PROTEIN"/>
    <property type="match status" value="1"/>
</dbReference>
<protein>
    <submittedName>
        <fullName evidence="3">L,D-transpeptidase family protein</fullName>
    </submittedName>
</protein>
<dbReference type="Pfam" id="PF03734">
    <property type="entry name" value="YkuD"/>
    <property type="match status" value="1"/>
</dbReference>